<gene>
    <name evidence="1" type="ORF">X777_05817</name>
</gene>
<evidence type="ECO:0000313" key="1">
    <source>
        <dbReference type="EMBL" id="EZA53974.1"/>
    </source>
</evidence>
<protein>
    <submittedName>
        <fullName evidence="1">Uncharacterized protein</fullName>
    </submittedName>
</protein>
<reference evidence="1 2" key="1">
    <citation type="journal article" date="2014" name="Curr. Biol.">
        <title>The genome of the clonal raider ant Cerapachys biroi.</title>
        <authorList>
            <person name="Oxley P.R."/>
            <person name="Ji L."/>
            <person name="Fetter-Pruneda I."/>
            <person name="McKenzie S.K."/>
            <person name="Li C."/>
            <person name="Hu H."/>
            <person name="Zhang G."/>
            <person name="Kronauer D.J."/>
        </authorList>
    </citation>
    <scope>NUCLEOTIDE SEQUENCE [LARGE SCALE GENOMIC DNA]</scope>
</reference>
<dbReference type="AlphaFoldDB" id="A0A026WG15"/>
<sequence>MVAVWLLSHVHEMRERIFVLEIGGVAARYRGHRCHVPQKLTDKQIPRDFR</sequence>
<keyword evidence="2" id="KW-1185">Reference proteome</keyword>
<evidence type="ECO:0000313" key="2">
    <source>
        <dbReference type="Proteomes" id="UP000053097"/>
    </source>
</evidence>
<dbReference type="Proteomes" id="UP000053097">
    <property type="component" value="Unassembled WGS sequence"/>
</dbReference>
<proteinExistence type="predicted"/>
<organism evidence="1 2">
    <name type="scientific">Ooceraea biroi</name>
    <name type="common">Clonal raider ant</name>
    <name type="synonym">Cerapachys biroi</name>
    <dbReference type="NCBI Taxonomy" id="2015173"/>
    <lineage>
        <taxon>Eukaryota</taxon>
        <taxon>Metazoa</taxon>
        <taxon>Ecdysozoa</taxon>
        <taxon>Arthropoda</taxon>
        <taxon>Hexapoda</taxon>
        <taxon>Insecta</taxon>
        <taxon>Pterygota</taxon>
        <taxon>Neoptera</taxon>
        <taxon>Endopterygota</taxon>
        <taxon>Hymenoptera</taxon>
        <taxon>Apocrita</taxon>
        <taxon>Aculeata</taxon>
        <taxon>Formicoidea</taxon>
        <taxon>Formicidae</taxon>
        <taxon>Dorylinae</taxon>
        <taxon>Ooceraea</taxon>
    </lineage>
</organism>
<accession>A0A026WG15</accession>
<dbReference type="EMBL" id="KK107261">
    <property type="protein sequence ID" value="EZA53974.1"/>
    <property type="molecule type" value="Genomic_DNA"/>
</dbReference>
<name>A0A026WG15_OOCBI</name>